<evidence type="ECO:0000313" key="2">
    <source>
        <dbReference type="EMBL" id="AGE61522.1"/>
    </source>
</evidence>
<dbReference type="OrthoDB" id="20921at10239"/>
<sequence>MDRGHQNVSSLQLLCAQNLLNTLNNSVFTEYYEKYIPDDLMLEEVEQKFQDVMKPYLPRPIYENVFRMFKQINVLNWRWDIEMNSKACDRYIRCRQRKEDSLSLMCAKKIFFSIKKKINMHNIEERVAFRQEFVTKFSRYIPHYMAVQLIELYSRFFLSPFAYDLKCLSCLRYNDLPSIRCRYCNHYTCSFFSMDLDSDSDESSELQFYESEHSDVDDFL</sequence>
<dbReference type="RefSeq" id="YP_249720.1">
    <property type="nucleotide sequence ID" value="NC_007151.1"/>
</dbReference>
<dbReference type="EMBL" id="JX560540">
    <property type="protein sequence ID" value="AGE61522.1"/>
    <property type="molecule type" value="Genomic_DNA"/>
</dbReference>
<name>Q4KSW4_9ABAC</name>
<reference evidence="1 3" key="2">
    <citation type="journal article" date="2005" name="J. Gen. Virol.">
        <title>Genome sequence of Chrysodeixis chalcites nucleopolyhedrovirus, a baculovirus with two DNA photolyase genes.</title>
        <authorList>
            <person name="van Oers M.M."/>
            <person name="Abma-Henkens M.H."/>
            <person name="Herniou E.A."/>
            <person name="de Groot J.C."/>
            <person name="Peters S."/>
            <person name="Vlak J.M."/>
        </authorList>
    </citation>
    <scope>NUCLEOTIDE SEQUENCE [LARGE SCALE GENOMIC DNA]</scope>
</reference>
<evidence type="ECO:0000313" key="3">
    <source>
        <dbReference type="Proteomes" id="UP000202309"/>
    </source>
</evidence>
<gene>
    <name evidence="1" type="primary">ORF-116</name>
</gene>
<keyword evidence="3" id="KW-1185">Reference proteome</keyword>
<evidence type="ECO:0000313" key="1">
    <source>
        <dbReference type="EMBL" id="AAY84047.1"/>
    </source>
</evidence>
<organism evidence="1 3">
    <name type="scientific">Chrysodeixis chalcites nucleopolyhedrovirus</name>
    <dbReference type="NCBI Taxonomy" id="320432"/>
    <lineage>
        <taxon>Viruses</taxon>
        <taxon>Viruses incertae sedis</taxon>
        <taxon>Naldaviricetes</taxon>
        <taxon>Lefavirales</taxon>
        <taxon>Baculoviridae</taxon>
        <taxon>Alphabaculovirus</taxon>
        <taxon>Alphabaculovirus chrychalcites</taxon>
    </lineage>
</organism>
<protein>
    <submittedName>
        <fullName evidence="1">ORF-116 peptide</fullName>
    </submittedName>
</protein>
<proteinExistence type="predicted"/>
<dbReference type="GeneID" id="3431567"/>
<reference evidence="2" key="3">
    <citation type="journal article" date="2013" name="Genome Announc.">
        <title>Complete Genome Sequences of Five Chrysodeixis chalcites Nucleopolyhedrovirus Genotypes from a Canary Islands Isolate.</title>
        <authorList>
            <person name="Bernal A."/>
            <person name="Williams T."/>
            <person name="Munoz D."/>
            <person name="Caballero P."/>
            <person name="Simon O."/>
        </authorList>
    </citation>
    <scope>NUCLEOTIDE SEQUENCE</scope>
    <source>
        <strain evidence="2">TF1</strain>
    </source>
</reference>
<dbReference type="Proteomes" id="UP000202309">
    <property type="component" value="Segment"/>
</dbReference>
<dbReference type="KEGG" id="vg:3431567"/>
<accession>Q4KSW4</accession>
<reference evidence="1 3" key="1">
    <citation type="journal article" date="2004" name="Virology">
        <title>Identification and characterization of a DNA photolyase-containing baculovirus from Chrysodeixis chalcites.</title>
        <authorList>
            <person name="van Oers M.M."/>
            <person name="Herniou E.A."/>
            <person name="Usmany M."/>
            <person name="Messelink G.J."/>
            <person name="Vlak J.M."/>
        </authorList>
    </citation>
    <scope>NUCLEOTIDE SEQUENCE [LARGE SCALE GENOMIC DNA]</scope>
</reference>
<dbReference type="EMBL" id="AY864330">
    <property type="protein sequence ID" value="AAY84047.1"/>
    <property type="molecule type" value="Genomic_DNA"/>
</dbReference>